<dbReference type="GO" id="GO:0005886">
    <property type="term" value="C:plasma membrane"/>
    <property type="evidence" value="ECO:0007669"/>
    <property type="project" value="UniProtKB-SubCell"/>
</dbReference>
<keyword evidence="8" id="KW-1185">Reference proteome</keyword>
<accession>W9BKB7</accession>
<dbReference type="eggNOG" id="COG2064">
    <property type="taxonomic scope" value="Bacteria"/>
</dbReference>
<keyword evidence="4" id="KW-1133">Transmembrane helix</keyword>
<reference evidence="7" key="1">
    <citation type="submission" date="2014-03" db="EMBL/GenBank/DDBJ databases">
        <title>Draft Genome Sequence of Mycobacterium cosmeticum DSM 44829.</title>
        <authorList>
            <person name="Croce O."/>
            <person name="Robert C."/>
            <person name="Raoult D."/>
            <person name="Drancourt M."/>
        </authorList>
    </citation>
    <scope>NUCLEOTIDE SEQUENCE [LARGE SCALE GENOMIC DNA]</scope>
    <source>
        <strain evidence="7">DSM 44829</strain>
    </source>
</reference>
<evidence type="ECO:0000256" key="2">
    <source>
        <dbReference type="ARBA" id="ARBA00022475"/>
    </source>
</evidence>
<evidence type="ECO:0000313" key="8">
    <source>
        <dbReference type="Proteomes" id="UP000028870"/>
    </source>
</evidence>
<dbReference type="PANTHER" id="PTHR35007">
    <property type="entry name" value="INTEGRAL MEMBRANE PROTEIN-RELATED"/>
    <property type="match status" value="1"/>
</dbReference>
<gene>
    <name evidence="7" type="ORF">BN977_02428</name>
</gene>
<dbReference type="RefSeq" id="WP_036397706.1">
    <property type="nucleotide sequence ID" value="NZ_CCBB010000001.1"/>
</dbReference>
<dbReference type="EMBL" id="CCBB010000001">
    <property type="protein sequence ID" value="CDO07620.1"/>
    <property type="molecule type" value="Genomic_DNA"/>
</dbReference>
<dbReference type="Pfam" id="PF00482">
    <property type="entry name" value="T2SSF"/>
    <property type="match status" value="1"/>
</dbReference>
<feature type="domain" description="Type II secretion system protein GspF" evidence="6">
    <location>
        <begin position="45"/>
        <end position="166"/>
    </location>
</feature>
<evidence type="ECO:0000256" key="3">
    <source>
        <dbReference type="ARBA" id="ARBA00022692"/>
    </source>
</evidence>
<evidence type="ECO:0000256" key="1">
    <source>
        <dbReference type="ARBA" id="ARBA00004651"/>
    </source>
</evidence>
<name>W9BKB7_MYCCO</name>
<dbReference type="PANTHER" id="PTHR35007:SF3">
    <property type="entry name" value="POSSIBLE CONSERVED ALANINE RICH MEMBRANE PROTEIN"/>
    <property type="match status" value="1"/>
</dbReference>
<organism evidence="7 8">
    <name type="scientific">Mycolicibacterium cosmeticum</name>
    <dbReference type="NCBI Taxonomy" id="258533"/>
    <lineage>
        <taxon>Bacteria</taxon>
        <taxon>Bacillati</taxon>
        <taxon>Actinomycetota</taxon>
        <taxon>Actinomycetes</taxon>
        <taxon>Mycobacteriales</taxon>
        <taxon>Mycobacteriaceae</taxon>
        <taxon>Mycolicibacterium</taxon>
    </lineage>
</organism>
<evidence type="ECO:0000256" key="5">
    <source>
        <dbReference type="ARBA" id="ARBA00023136"/>
    </source>
</evidence>
<protein>
    <submittedName>
        <fullName evidence="7">Type II secretion system protein</fullName>
    </submittedName>
</protein>
<keyword evidence="3" id="KW-0812">Transmembrane</keyword>
<dbReference type="STRING" id="258533.BN977_02428"/>
<evidence type="ECO:0000313" key="7">
    <source>
        <dbReference type="EMBL" id="CDO07620.1"/>
    </source>
</evidence>
<evidence type="ECO:0000256" key="4">
    <source>
        <dbReference type="ARBA" id="ARBA00022989"/>
    </source>
</evidence>
<comment type="subcellular location">
    <subcellularLocation>
        <location evidence="1">Cell membrane</location>
        <topology evidence="1">Multi-pass membrane protein</topology>
    </subcellularLocation>
</comment>
<comment type="caution">
    <text evidence="7">The sequence shown here is derived from an EMBL/GenBank/DDBJ whole genome shotgun (WGS) entry which is preliminary data.</text>
</comment>
<dbReference type="AlphaFoldDB" id="W9BKB7"/>
<dbReference type="Proteomes" id="UP000028870">
    <property type="component" value="Unassembled WGS sequence"/>
</dbReference>
<keyword evidence="5" id="KW-0472">Membrane</keyword>
<keyword evidence="2" id="KW-1003">Cell membrane</keyword>
<evidence type="ECO:0000259" key="6">
    <source>
        <dbReference type="Pfam" id="PF00482"/>
    </source>
</evidence>
<dbReference type="InterPro" id="IPR018076">
    <property type="entry name" value="T2SS_GspF_dom"/>
</dbReference>
<proteinExistence type="predicted"/>
<sequence length="185" mass="17989">MTWSALLLAAAVLIGTGPGRVDRTPRPPKPLRPKADPLAAASCFDVLAACLSAGMATPAAAAAAAQLAPAGLAQRLIRAGNLLALGADAGTAWDHEPSPADPHGAALARMARRSAESGAALAQGAAELADEVRSAAGAAAEAAAGRASVLIAGPLGVCFLPAFICLGVVPVVVGLAGHVLGTGFP</sequence>
<reference evidence="7" key="2">
    <citation type="submission" date="2014-03" db="EMBL/GenBank/DDBJ databases">
        <authorList>
            <person name="Urmite Genomes"/>
        </authorList>
    </citation>
    <scope>NUCLEOTIDE SEQUENCE</scope>
    <source>
        <strain evidence="7">DSM 44829</strain>
    </source>
</reference>